<name>A0A127EII1_CLOPF</name>
<dbReference type="InterPro" id="IPR036116">
    <property type="entry name" value="FN3_sf"/>
</dbReference>
<dbReference type="InterPro" id="IPR008979">
    <property type="entry name" value="Galactose-bd-like_sf"/>
</dbReference>
<protein>
    <submittedName>
        <fullName evidence="4">O-GlcNAcase NagJ</fullName>
    </submittedName>
</protein>
<dbReference type="Pfam" id="PF17974">
    <property type="entry name" value="GalBD_like"/>
    <property type="match status" value="1"/>
</dbReference>
<proteinExistence type="predicted"/>
<dbReference type="EMBL" id="CP010994">
    <property type="protein sequence ID" value="AMN35754.1"/>
    <property type="molecule type" value="Genomic_DNA"/>
</dbReference>
<gene>
    <name evidence="4" type="ORF">JFP838_08340</name>
</gene>
<feature type="domain" description="F5/8 type C" evidence="2">
    <location>
        <begin position="1159"/>
        <end position="1312"/>
    </location>
</feature>
<dbReference type="Pfam" id="PF18080">
    <property type="entry name" value="Gal_mutarotas_3"/>
    <property type="match status" value="1"/>
</dbReference>
<dbReference type="Pfam" id="PF00041">
    <property type="entry name" value="fn3"/>
    <property type="match status" value="1"/>
</dbReference>
<sequence length="1409" mass="160420">MTRYKFMKKNAAKYTAALLTSIYGLTLVSPQIVKADINNKELIHEDSTEGEIIDVTEQLTRELEVNAKDIANPEIIPEAKGELREILSTEILKSDELEIVVDREFPNIVQYKMGDNVIKGASKSRDEFLINGSIFKPTVTSEKISDDSEGEYYLYRLNFEDIDVEMAISLKIIENTVKLQFEEINENGDFKVGKIQIPNHNLVSINEEEENPDITAARVHGILSSDDYFYDLREKEVDQNPVHQTMAFLDNGGLVASLENNVLDYEKQVYYQTTLNEGVKEAGLWNGSWTYREQLNNSEGGAFSGVTELPWSRIVISGDKNNDDSVDWQDGAIAYREHMVKPYGDNVVKDHISHVAMNFASQAQYPFDRLTDQVAKYSNYLDGFGQMMLIKGYQSEGHDSAHPDYGNNFNKRAGGVEEFNEMAKVVEEKYNTLVGVHINTTEIYPEAKYFLDELLEQPYRKGWKWLDQSYYVDKRADVLNETETGLRARLSELKEATSELDWVYVDVYRTNPWNEYMLQNFLMENDWYVATEWSGPMRKNAIWTHWADLTYDNGNISNGVNWGEQYRGTRSKVVRFVENEMKDVFPNDILLKGNKNKGFMGWEGDCPREKNIEYSVETFYNWTLPTKYMQHFPIIKWTDNEVKFENNLVSTVENLNKDSNGKVLGGDTKLEKDGNLIYSGTTYRNGSSEGSRAEDAGDKLLSKNNRVFIPYSESDIENPDKVYAWNDFKEERTWHLPKSWKENGTSKVYLYETSGEGRKLIEEIPVVDGQITLNLNQSTPYIIYNEKVEETIGTTDWSETSIVGDMGFDSYTFKEENSYGWWKKLSEGDGSNITFERETGTSQADESFTNNTGQTYLRIEGEAAGGVSQNITLQGGKDYSASVWAEITPGKEREATIEVKVVDEVFKQSITSTNFKNFTVNSDKHNTYFQRIKVDFTVPEGVSDIEVSLRAGEGGADSYVRFDNVRVVEHNRSDEEKNSQNENYYYEDFESVDEGWGPFVYGYNGSCQTHLSERNINGYTNDTINGDWSFKTQEGGTGLVARTVPGLLKLEPNKKYSIKLDYKFPDSDFYKGDKYANYDIAVKSDKAKGSEEEAVMRVRLDRYEVNEETGQGLGTFEYTFETGSQDDYYIVIEKVGNGILVLDDLTINEYDGEVDNPFPEPPKPPVDPLAIPQENMSIVANAEQQDAGGEGPAKYALDGNESTIWHTPWDGSGDKPYNITLDLDKDGDKSYVIDTFTYLPRQSGANGRITQYELQISMDGENFTTVSTGNWENDEELKTVKFDAVEATHVRLVALKGVGEFASAAELNVKQKELPVEPEIIINPVRDFKASEINKKNVTVTWAEPETTEGLEEYILYKDGKKVAEIGKEETSYTFKKLNRHTIYNFKIAAKYSNGEISSKETLTLRTKR</sequence>
<organism evidence="4 5">
    <name type="scientific">Clostridium perfringens</name>
    <dbReference type="NCBI Taxonomy" id="1502"/>
    <lineage>
        <taxon>Bacteria</taxon>
        <taxon>Bacillati</taxon>
        <taxon>Bacillota</taxon>
        <taxon>Clostridia</taxon>
        <taxon>Eubacteriales</taxon>
        <taxon>Clostridiaceae</taxon>
        <taxon>Clostridium</taxon>
    </lineage>
</organism>
<evidence type="ECO:0000313" key="4">
    <source>
        <dbReference type="EMBL" id="AMN35754.1"/>
    </source>
</evidence>
<dbReference type="PROSITE" id="PS50853">
    <property type="entry name" value="FN3"/>
    <property type="match status" value="1"/>
</dbReference>
<keyword evidence="1" id="KW-0326">Glycosidase</keyword>
<dbReference type="Pfam" id="PF21466">
    <property type="entry name" value="GH101_dom-5"/>
    <property type="match status" value="1"/>
</dbReference>
<evidence type="ECO:0000259" key="3">
    <source>
        <dbReference type="PROSITE" id="PS50853"/>
    </source>
</evidence>
<dbReference type="InterPro" id="IPR025706">
    <property type="entry name" value="Endoa_GalNAc"/>
</dbReference>
<dbReference type="InterPro" id="IPR035364">
    <property type="entry name" value="Beta_sandwich_GH101"/>
</dbReference>
<dbReference type="Pfam" id="PF00754">
    <property type="entry name" value="F5_F8_type_C"/>
    <property type="match status" value="1"/>
</dbReference>
<dbReference type="Gene3D" id="2.60.40.10">
    <property type="entry name" value="Immunoglobulins"/>
    <property type="match status" value="1"/>
</dbReference>
<dbReference type="CDD" id="cd00063">
    <property type="entry name" value="FN3"/>
    <property type="match status" value="1"/>
</dbReference>
<dbReference type="CDD" id="cd14244">
    <property type="entry name" value="GH_101_like"/>
    <property type="match status" value="1"/>
</dbReference>
<dbReference type="Gene3D" id="2.70.98.10">
    <property type="match status" value="1"/>
</dbReference>
<dbReference type="SUPFAM" id="SSF49265">
    <property type="entry name" value="Fibronectin type III"/>
    <property type="match status" value="1"/>
</dbReference>
<dbReference type="PROSITE" id="PS50022">
    <property type="entry name" value="FA58C_3"/>
    <property type="match status" value="1"/>
</dbReference>
<dbReference type="InterPro" id="IPR000421">
    <property type="entry name" value="FA58C"/>
</dbReference>
<dbReference type="Gene3D" id="2.60.120.260">
    <property type="entry name" value="Galactose-binding domain-like"/>
    <property type="match status" value="3"/>
</dbReference>
<dbReference type="OrthoDB" id="1095434at2"/>
<dbReference type="InterPro" id="IPR014718">
    <property type="entry name" value="GH-type_carb-bd"/>
</dbReference>
<dbReference type="SUPFAM" id="SSF49785">
    <property type="entry name" value="Galactose-binding domain-like"/>
    <property type="match status" value="1"/>
</dbReference>
<dbReference type="GO" id="GO:0033926">
    <property type="term" value="F:endo-alpha-N-acetylgalactosaminidase activity"/>
    <property type="evidence" value="ECO:0007669"/>
    <property type="project" value="InterPro"/>
</dbReference>
<dbReference type="InterPro" id="IPR040633">
    <property type="entry name" value="Gal_mutarotas_3"/>
</dbReference>
<feature type="domain" description="Fibronectin type-III" evidence="3">
    <location>
        <begin position="1324"/>
        <end position="1409"/>
    </location>
</feature>
<dbReference type="RefSeq" id="WP_061428091.1">
    <property type="nucleotide sequence ID" value="NZ_CATNZO010000001.1"/>
</dbReference>
<dbReference type="InterPro" id="IPR003961">
    <property type="entry name" value="FN3_dom"/>
</dbReference>
<dbReference type="GO" id="GO:0030246">
    <property type="term" value="F:carbohydrate binding"/>
    <property type="evidence" value="ECO:0007669"/>
    <property type="project" value="InterPro"/>
</dbReference>
<evidence type="ECO:0000256" key="1">
    <source>
        <dbReference type="ARBA" id="ARBA00023295"/>
    </source>
</evidence>
<dbReference type="InterPro" id="IPR013780">
    <property type="entry name" value="Glyco_hydro_b"/>
</dbReference>
<dbReference type="InterPro" id="IPR049314">
    <property type="entry name" value="GH101_dom-5"/>
</dbReference>
<dbReference type="Proteomes" id="UP000070260">
    <property type="component" value="Chromosome"/>
</dbReference>
<reference evidence="4 5" key="1">
    <citation type="journal article" date="2016" name="PLoS ONE">
        <title>Plasmid Characterization and Chromosome Analysis of Two netF+ Clostridium perfringens Isolates Associated with Foal and Canine Necrotizing Enteritis.</title>
        <authorList>
            <person name="Mehdizadeh Gohari I."/>
            <person name="Kropinski A.M."/>
            <person name="Weese S.J."/>
            <person name="Parreira V.R."/>
            <person name="Whitehead A.E."/>
            <person name="Boerlin P."/>
            <person name="Prescott J.F."/>
        </authorList>
    </citation>
    <scope>NUCLEOTIDE SEQUENCE [LARGE SCALE GENOMIC DNA]</scope>
    <source>
        <strain evidence="4 5">JP838</strain>
    </source>
</reference>
<dbReference type="Gene3D" id="3.20.20.80">
    <property type="entry name" value="Glycosidases"/>
    <property type="match status" value="1"/>
</dbReference>
<dbReference type="PATRIC" id="fig|1502.177.peg.1710"/>
<dbReference type="Pfam" id="PF12905">
    <property type="entry name" value="Glyco_hydro_101"/>
    <property type="match status" value="1"/>
</dbReference>
<dbReference type="InterPro" id="IPR040502">
    <property type="entry name" value="GH101_dom-6"/>
</dbReference>
<keyword evidence="1" id="KW-0378">Hydrolase</keyword>
<dbReference type="InterPro" id="IPR013783">
    <property type="entry name" value="Ig-like_fold"/>
</dbReference>
<dbReference type="Gene3D" id="2.60.40.1180">
    <property type="entry name" value="Golgi alpha-mannosidase II"/>
    <property type="match status" value="1"/>
</dbReference>
<dbReference type="SMART" id="SM00060">
    <property type="entry name" value="FN3"/>
    <property type="match status" value="1"/>
</dbReference>
<accession>A0A127EII1</accession>
<evidence type="ECO:0000259" key="2">
    <source>
        <dbReference type="PROSITE" id="PS50022"/>
    </source>
</evidence>
<dbReference type="Pfam" id="PF17451">
    <property type="entry name" value="Glyco_hyd_101C"/>
    <property type="match status" value="1"/>
</dbReference>
<evidence type="ECO:0000313" key="5">
    <source>
        <dbReference type="Proteomes" id="UP000070260"/>
    </source>
</evidence>